<dbReference type="FunFam" id="3.40.50.300:FF:002863">
    <property type="entry name" value="Pre-mRNA-splicing factor cwf11"/>
    <property type="match status" value="1"/>
</dbReference>
<evidence type="ECO:0000313" key="4">
    <source>
        <dbReference type="EMBL" id="CRK13720.1"/>
    </source>
</evidence>
<name>A0A0G4KWA4_VERLO</name>
<feature type="region of interest" description="Disordered" evidence="1">
    <location>
        <begin position="1"/>
        <end position="33"/>
    </location>
</feature>
<feature type="domain" description="RNA helicase aquarius N-terminal" evidence="3">
    <location>
        <begin position="42"/>
        <end position="276"/>
    </location>
</feature>
<dbReference type="GO" id="GO:0071013">
    <property type="term" value="C:catalytic step 2 spliceosome"/>
    <property type="evidence" value="ECO:0007669"/>
    <property type="project" value="TreeGrafter"/>
</dbReference>
<dbReference type="EMBL" id="CVQI01004446">
    <property type="protein sequence ID" value="CRK13720.1"/>
    <property type="molecule type" value="Genomic_DNA"/>
</dbReference>
<accession>A0A0G4KWA4</accession>
<dbReference type="SUPFAM" id="SSF52540">
    <property type="entry name" value="P-loop containing nucleoside triphosphate hydrolases"/>
    <property type="match status" value="1"/>
</dbReference>
<feature type="region of interest" description="Disordered" evidence="1">
    <location>
        <begin position="473"/>
        <end position="498"/>
    </location>
</feature>
<dbReference type="InterPro" id="IPR041679">
    <property type="entry name" value="DNA2/NAM7-like_C"/>
</dbReference>
<proteinExistence type="predicted"/>
<organism evidence="4 5">
    <name type="scientific">Verticillium longisporum</name>
    <name type="common">Verticillium dahliae var. longisporum</name>
    <dbReference type="NCBI Taxonomy" id="100787"/>
    <lineage>
        <taxon>Eukaryota</taxon>
        <taxon>Fungi</taxon>
        <taxon>Dikarya</taxon>
        <taxon>Ascomycota</taxon>
        <taxon>Pezizomycotina</taxon>
        <taxon>Sordariomycetes</taxon>
        <taxon>Hypocreomycetidae</taxon>
        <taxon>Glomerellales</taxon>
        <taxon>Plectosphaerellaceae</taxon>
        <taxon>Verticillium</taxon>
    </lineage>
</organism>
<sequence length="498" mass="56621">MPTAKRQKKGAASQPKDQAPSEAAAVGGDRPTVSEIEGENEFSQLARKHWLKPRKKGSVVKVKNDILKKDIWSILERDNFPDKSLLVLEGLQTLESYLWPGYSDDSSNHHVILIVLLVNVKRREQLESWTIFEDRPDEFSGLFRRVLTMTLDHTLSPTIRSHLLSFLISAFQSLDCAIVRKECAPLVSISIWHNLSTDTLRETKLEQYPHVRKAWRAAAKRHDAADEVTKARLRFERSWLYTLVLDFLKRLYDEDTKPEHILYCERFVEFLTDLLKPTPHFIQNLGEAEYAVAIYQYMRLLGYPASKISILTTYAGQRALVNDVLAHRCSNKAIFGRPRVVSTVDKYQGEQNDYIILSLTRTSRVGYLRDVRRMTVALSRARLGLYILGRRDVFEACYELRPAFEQLLQRPDKLMLVTGEMWPSQRLIASESGEVPGEACMEGVEHLGQFVYQMTNTKVKQLEAEQNPGGAGLLAIEEAPAEEAGEGDPESAVAETEG</sequence>
<dbReference type="AlphaFoldDB" id="A0A0G4KWA4"/>
<dbReference type="InterPro" id="IPR027417">
    <property type="entry name" value="P-loop_NTPase"/>
</dbReference>
<evidence type="ECO:0000313" key="5">
    <source>
        <dbReference type="Proteomes" id="UP000045706"/>
    </source>
</evidence>
<protein>
    <recommendedName>
        <fullName evidence="6">DNA2/NAM7 helicase-like C-terminal domain-containing protein</fullName>
    </recommendedName>
</protein>
<dbReference type="InterPro" id="IPR045055">
    <property type="entry name" value="DNA2/NAM7-like"/>
</dbReference>
<dbReference type="Proteomes" id="UP000045706">
    <property type="component" value="Unassembled WGS sequence"/>
</dbReference>
<dbReference type="Pfam" id="PF16399">
    <property type="entry name" value="Aquarius_N_1st"/>
    <property type="match status" value="1"/>
</dbReference>
<dbReference type="Gene3D" id="3.40.50.300">
    <property type="entry name" value="P-loop containing nucleotide triphosphate hydrolases"/>
    <property type="match status" value="1"/>
</dbReference>
<dbReference type="GO" id="GO:0003729">
    <property type="term" value="F:mRNA binding"/>
    <property type="evidence" value="ECO:0007669"/>
    <property type="project" value="TreeGrafter"/>
</dbReference>
<dbReference type="InterPro" id="IPR032174">
    <property type="entry name" value="Aquarius_N"/>
</dbReference>
<evidence type="ECO:0000259" key="2">
    <source>
        <dbReference type="Pfam" id="PF13087"/>
    </source>
</evidence>
<evidence type="ECO:0000256" key="1">
    <source>
        <dbReference type="SAM" id="MobiDB-lite"/>
    </source>
</evidence>
<evidence type="ECO:0008006" key="6">
    <source>
        <dbReference type="Google" id="ProtNLM"/>
    </source>
</evidence>
<dbReference type="InterPro" id="IPR047187">
    <property type="entry name" value="SF1_C_Upf1"/>
</dbReference>
<evidence type="ECO:0000259" key="3">
    <source>
        <dbReference type="Pfam" id="PF16399"/>
    </source>
</evidence>
<gene>
    <name evidence="4" type="ORF">BN1723_001981</name>
</gene>
<reference evidence="5" key="1">
    <citation type="submission" date="2015-05" db="EMBL/GenBank/DDBJ databases">
        <authorList>
            <person name="Fogelqvist Johan"/>
        </authorList>
    </citation>
    <scope>NUCLEOTIDE SEQUENCE [LARGE SCALE GENOMIC DNA]</scope>
</reference>
<dbReference type="CDD" id="cd18808">
    <property type="entry name" value="SF1_C_Upf1"/>
    <property type="match status" value="1"/>
</dbReference>
<feature type="domain" description="DNA2/NAM7 helicase-like C-terminal" evidence="2">
    <location>
        <begin position="282"/>
        <end position="391"/>
    </location>
</feature>
<dbReference type="PANTHER" id="PTHR10887">
    <property type="entry name" value="DNA2/NAM7 HELICASE FAMILY"/>
    <property type="match status" value="1"/>
</dbReference>
<feature type="compositionally biased region" description="Acidic residues" evidence="1">
    <location>
        <begin position="479"/>
        <end position="489"/>
    </location>
</feature>
<dbReference type="PANTHER" id="PTHR10887:SF5">
    <property type="entry name" value="RNA HELICASE AQUARIUS"/>
    <property type="match status" value="1"/>
</dbReference>
<dbReference type="Pfam" id="PF13087">
    <property type="entry name" value="AAA_12"/>
    <property type="match status" value="1"/>
</dbReference>